<sequence>MNRAAALMFAPLLAQLSTASLAASPHPLGAAAPVGQAAPQQPVIPADAGPVLTVGKQRFRDLNRNWRLDPYEDWRLPVARRVADLVGRMTLAEKAGAMMHGSLVTPDSAVGASSQGYDRGAAQQAIAGQHITSFITRLAVSPERMAQENNAIQVLAAQTRLGIPLTISTDPRHHFQVTVGASAATQGYSQWPETLGFAALGDAALMRHFGDVARREYRATGIHMALSPQADLFTDPRWPRGTGTFGANADLARTMVEAYVIGFQGNAHMLARDGVATVVKHWVGYGANPQGFDGHNYYGRMAVHDDATLKTHIRPFLGAFAAGVAGVMPTYDIISGPHVAGKPLEPVAAGYNAQLLGLLRKDYGFKGLILSDWGITRDCSQACRAPSQPQTPNEIAMPWGVEDLTPAQRYAKATRAGIDQFGGVTEPEWIIRDVQAGTIPIARVNDAVARIMTLKFVMGLFENPLVDPAAARDAVTPTALAEGRKAQAQAQVMLRNEDAILPLAAGTRVYLEGIDAAQARAHGLVVVERPQDAQVALMRATTPFERLHPNNFFGSRQNEGRLDFRPGNADYDAVAQVAATVPVVLAVFLDRPAILTEILPKTRAVLGNFGVSDEGLLDVVTGKETARGRLPFELPRTMAAVERQNPAVGDDSLDPLFPFGFGLGVAPAAAGQ</sequence>
<feature type="chain" id="PRO_5045291441" description="beta-glucosidase" evidence="7">
    <location>
        <begin position="23"/>
        <end position="672"/>
    </location>
</feature>
<dbReference type="PANTHER" id="PTHR30620:SF16">
    <property type="entry name" value="LYSOSOMAL BETA GLUCOSIDASE"/>
    <property type="match status" value="1"/>
</dbReference>
<evidence type="ECO:0000256" key="4">
    <source>
        <dbReference type="ARBA" id="ARBA00022729"/>
    </source>
</evidence>
<dbReference type="RefSeq" id="WP_309805914.1">
    <property type="nucleotide sequence ID" value="NZ_JAVDRD010000008.1"/>
</dbReference>
<evidence type="ECO:0000256" key="2">
    <source>
        <dbReference type="ARBA" id="ARBA00005336"/>
    </source>
</evidence>
<dbReference type="SUPFAM" id="SSF51445">
    <property type="entry name" value="(Trans)glycosidases"/>
    <property type="match status" value="1"/>
</dbReference>
<gene>
    <name evidence="10" type="ORF">J2792_003176</name>
</gene>
<evidence type="ECO:0000259" key="9">
    <source>
        <dbReference type="Pfam" id="PF01915"/>
    </source>
</evidence>
<dbReference type="Pfam" id="PF00933">
    <property type="entry name" value="Glyco_hydro_3"/>
    <property type="match status" value="1"/>
</dbReference>
<evidence type="ECO:0000313" key="10">
    <source>
        <dbReference type="EMBL" id="MDR6512293.1"/>
    </source>
</evidence>
<dbReference type="InterPro" id="IPR036881">
    <property type="entry name" value="Glyco_hydro_3_C_sf"/>
</dbReference>
<dbReference type="EMBL" id="JAVDRD010000008">
    <property type="protein sequence ID" value="MDR6512293.1"/>
    <property type="molecule type" value="Genomic_DNA"/>
</dbReference>
<dbReference type="InterPro" id="IPR002772">
    <property type="entry name" value="Glyco_hydro_3_C"/>
</dbReference>
<evidence type="ECO:0000313" key="11">
    <source>
        <dbReference type="Proteomes" id="UP001184150"/>
    </source>
</evidence>
<dbReference type="GO" id="GO:0008422">
    <property type="term" value="F:beta-glucosidase activity"/>
    <property type="evidence" value="ECO:0007669"/>
    <property type="project" value="UniProtKB-EC"/>
</dbReference>
<evidence type="ECO:0000256" key="1">
    <source>
        <dbReference type="ARBA" id="ARBA00000448"/>
    </source>
</evidence>
<keyword evidence="6 10" id="KW-0326">Glycosidase</keyword>
<organism evidence="10 11">
    <name type="scientific">Novosphingobium capsulatum</name>
    <dbReference type="NCBI Taxonomy" id="13688"/>
    <lineage>
        <taxon>Bacteria</taxon>
        <taxon>Pseudomonadati</taxon>
        <taxon>Pseudomonadota</taxon>
        <taxon>Alphaproteobacteria</taxon>
        <taxon>Sphingomonadales</taxon>
        <taxon>Sphingomonadaceae</taxon>
        <taxon>Novosphingobium</taxon>
    </lineage>
</organism>
<dbReference type="PRINTS" id="PR00133">
    <property type="entry name" value="GLHYDRLASE3"/>
</dbReference>
<dbReference type="InterPro" id="IPR036962">
    <property type="entry name" value="Glyco_hydro_3_N_sf"/>
</dbReference>
<comment type="similarity">
    <text evidence="2">Belongs to the glycosyl hydrolase 3 family.</text>
</comment>
<comment type="catalytic activity">
    <reaction evidence="1">
        <text>Hydrolysis of terminal, non-reducing beta-D-glucosyl residues with release of beta-D-glucose.</text>
        <dbReference type="EC" id="3.2.1.21"/>
    </reaction>
</comment>
<dbReference type="SUPFAM" id="SSF52279">
    <property type="entry name" value="Beta-D-glucan exohydrolase, C-terminal domain"/>
    <property type="match status" value="1"/>
</dbReference>
<feature type="signal peptide" evidence="7">
    <location>
        <begin position="1"/>
        <end position="22"/>
    </location>
</feature>
<accession>A0ABU1MQ65</accession>
<dbReference type="EC" id="3.2.1.21" evidence="3"/>
<keyword evidence="11" id="KW-1185">Reference proteome</keyword>
<keyword evidence="5 10" id="KW-0378">Hydrolase</keyword>
<evidence type="ECO:0000259" key="8">
    <source>
        <dbReference type="Pfam" id="PF00933"/>
    </source>
</evidence>
<dbReference type="InterPro" id="IPR017853">
    <property type="entry name" value="GH"/>
</dbReference>
<dbReference type="InterPro" id="IPR001764">
    <property type="entry name" value="Glyco_hydro_3_N"/>
</dbReference>
<feature type="domain" description="Glycoside hydrolase family 3 N-terminal" evidence="8">
    <location>
        <begin position="120"/>
        <end position="454"/>
    </location>
</feature>
<comment type="caution">
    <text evidence="10">The sequence shown here is derived from an EMBL/GenBank/DDBJ whole genome shotgun (WGS) entry which is preliminary data.</text>
</comment>
<evidence type="ECO:0000256" key="7">
    <source>
        <dbReference type="SAM" id="SignalP"/>
    </source>
</evidence>
<dbReference type="PANTHER" id="PTHR30620">
    <property type="entry name" value="PERIPLASMIC BETA-GLUCOSIDASE-RELATED"/>
    <property type="match status" value="1"/>
</dbReference>
<feature type="domain" description="Glycoside hydrolase family 3 C-terminal" evidence="9">
    <location>
        <begin position="532"/>
        <end position="664"/>
    </location>
</feature>
<evidence type="ECO:0000256" key="3">
    <source>
        <dbReference type="ARBA" id="ARBA00012744"/>
    </source>
</evidence>
<dbReference type="InterPro" id="IPR051915">
    <property type="entry name" value="Cellulose_Degrad_GH3"/>
</dbReference>
<dbReference type="Gene3D" id="3.40.50.1700">
    <property type="entry name" value="Glycoside hydrolase family 3 C-terminal domain"/>
    <property type="match status" value="1"/>
</dbReference>
<proteinExistence type="inferred from homology"/>
<dbReference type="Gene3D" id="3.20.20.300">
    <property type="entry name" value="Glycoside hydrolase, family 3, N-terminal domain"/>
    <property type="match status" value="1"/>
</dbReference>
<reference evidence="10 11" key="1">
    <citation type="submission" date="2023-07" db="EMBL/GenBank/DDBJ databases">
        <title>Sorghum-associated microbial communities from plants grown in Nebraska, USA.</title>
        <authorList>
            <person name="Schachtman D."/>
        </authorList>
    </citation>
    <scope>NUCLEOTIDE SEQUENCE [LARGE SCALE GENOMIC DNA]</scope>
    <source>
        <strain evidence="10 11">DS1027</strain>
    </source>
</reference>
<evidence type="ECO:0000256" key="5">
    <source>
        <dbReference type="ARBA" id="ARBA00022801"/>
    </source>
</evidence>
<dbReference type="Proteomes" id="UP001184150">
    <property type="component" value="Unassembled WGS sequence"/>
</dbReference>
<keyword evidence="4 7" id="KW-0732">Signal</keyword>
<protein>
    <recommendedName>
        <fullName evidence="3">beta-glucosidase</fullName>
        <ecNumber evidence="3">3.2.1.21</ecNumber>
    </recommendedName>
</protein>
<name>A0ABU1MQ65_9SPHN</name>
<dbReference type="Pfam" id="PF01915">
    <property type="entry name" value="Glyco_hydro_3_C"/>
    <property type="match status" value="1"/>
</dbReference>
<evidence type="ECO:0000256" key="6">
    <source>
        <dbReference type="ARBA" id="ARBA00023295"/>
    </source>
</evidence>